<keyword evidence="1" id="KW-0004">4Fe-4S</keyword>
<accession>X1K410</accession>
<proteinExistence type="predicted"/>
<protein>
    <recommendedName>
        <fullName evidence="6">MTTase N-terminal domain-containing protein</fullName>
    </recommendedName>
</protein>
<evidence type="ECO:0000256" key="4">
    <source>
        <dbReference type="ARBA" id="ARBA00023004"/>
    </source>
</evidence>
<keyword evidence="4" id="KW-0408">Iron</keyword>
<dbReference type="GO" id="GO:0046872">
    <property type="term" value="F:metal ion binding"/>
    <property type="evidence" value="ECO:0007669"/>
    <property type="project" value="UniProtKB-KW"/>
</dbReference>
<keyword evidence="3" id="KW-0479">Metal-binding</keyword>
<evidence type="ECO:0000256" key="1">
    <source>
        <dbReference type="ARBA" id="ARBA00022485"/>
    </source>
</evidence>
<dbReference type="InterPro" id="IPR013848">
    <property type="entry name" value="Methylthiotransferase_N"/>
</dbReference>
<dbReference type="FunFam" id="3.40.50.12160:FF:000003">
    <property type="entry name" value="CDK5 regulatory subunit-associated protein 1"/>
    <property type="match status" value="1"/>
</dbReference>
<dbReference type="EMBL" id="BARV01001968">
    <property type="protein sequence ID" value="GAI01762.1"/>
    <property type="molecule type" value="Genomic_DNA"/>
</dbReference>
<reference evidence="7" key="1">
    <citation type="journal article" date="2014" name="Front. Microbiol.">
        <title>High frequency of phylogenetically diverse reductive dehalogenase-homologous genes in deep subseafloor sedimentary metagenomes.</title>
        <authorList>
            <person name="Kawai M."/>
            <person name="Futagami T."/>
            <person name="Toyoda A."/>
            <person name="Takaki Y."/>
            <person name="Nishi S."/>
            <person name="Hori S."/>
            <person name="Arai W."/>
            <person name="Tsubouchi T."/>
            <person name="Morono Y."/>
            <person name="Uchiyama I."/>
            <person name="Ito T."/>
            <person name="Fujiyama A."/>
            <person name="Inagaki F."/>
            <person name="Takami H."/>
        </authorList>
    </citation>
    <scope>NUCLEOTIDE SEQUENCE</scope>
    <source>
        <strain evidence="7">Expedition CK06-06</strain>
    </source>
</reference>
<dbReference type="GO" id="GO:0035597">
    <property type="term" value="F:tRNA-2-methylthio-N(6)-dimethylallyladenosine(37) synthase activity"/>
    <property type="evidence" value="ECO:0007669"/>
    <property type="project" value="TreeGrafter"/>
</dbReference>
<gene>
    <name evidence="7" type="ORF">S06H3_05341</name>
</gene>
<name>X1K410_9ZZZZ</name>
<dbReference type="InterPro" id="IPR038135">
    <property type="entry name" value="Methylthiotransferase_N_sf"/>
</dbReference>
<evidence type="ECO:0000256" key="5">
    <source>
        <dbReference type="ARBA" id="ARBA00023014"/>
    </source>
</evidence>
<dbReference type="GO" id="GO:0005829">
    <property type="term" value="C:cytosol"/>
    <property type="evidence" value="ECO:0007669"/>
    <property type="project" value="TreeGrafter"/>
</dbReference>
<evidence type="ECO:0000259" key="6">
    <source>
        <dbReference type="PROSITE" id="PS51449"/>
    </source>
</evidence>
<keyword evidence="2" id="KW-0949">S-adenosyl-L-methionine</keyword>
<dbReference type="PANTHER" id="PTHR43020">
    <property type="entry name" value="CDK5 REGULATORY SUBUNIT-ASSOCIATED PROTEIN 1"/>
    <property type="match status" value="1"/>
</dbReference>
<evidence type="ECO:0000313" key="7">
    <source>
        <dbReference type="EMBL" id="GAI01762.1"/>
    </source>
</evidence>
<comment type="caution">
    <text evidence="7">The sequence shown here is derived from an EMBL/GenBank/DDBJ whole genome shotgun (WGS) entry which is preliminary data.</text>
</comment>
<sequence length="67" mass="7577">MPQYYIWTIGCQMNKAESERLGSYLEQLGYQPTPTAEEADLVVLNSCVVRQSAENRVINKLNALKSL</sequence>
<feature type="non-terminal residue" evidence="7">
    <location>
        <position position="67"/>
    </location>
</feature>
<dbReference type="PROSITE" id="PS51449">
    <property type="entry name" value="MTTASE_N"/>
    <property type="match status" value="1"/>
</dbReference>
<dbReference type="PANTHER" id="PTHR43020:SF2">
    <property type="entry name" value="MITOCHONDRIAL TRNA METHYLTHIOTRANSFERASE CDK5RAP1"/>
    <property type="match status" value="1"/>
</dbReference>
<keyword evidence="5" id="KW-0411">Iron-sulfur</keyword>
<evidence type="ECO:0000256" key="3">
    <source>
        <dbReference type="ARBA" id="ARBA00022723"/>
    </source>
</evidence>
<feature type="domain" description="MTTase N-terminal" evidence="6">
    <location>
        <begin position="2"/>
        <end position="67"/>
    </location>
</feature>
<dbReference type="AlphaFoldDB" id="X1K410"/>
<dbReference type="Pfam" id="PF00919">
    <property type="entry name" value="UPF0004"/>
    <property type="match status" value="1"/>
</dbReference>
<dbReference type="Gene3D" id="3.40.50.12160">
    <property type="entry name" value="Methylthiotransferase, N-terminal domain"/>
    <property type="match status" value="1"/>
</dbReference>
<dbReference type="GO" id="GO:0051539">
    <property type="term" value="F:4 iron, 4 sulfur cluster binding"/>
    <property type="evidence" value="ECO:0007669"/>
    <property type="project" value="UniProtKB-KW"/>
</dbReference>
<evidence type="ECO:0000256" key="2">
    <source>
        <dbReference type="ARBA" id="ARBA00022691"/>
    </source>
</evidence>
<organism evidence="7">
    <name type="scientific">marine sediment metagenome</name>
    <dbReference type="NCBI Taxonomy" id="412755"/>
    <lineage>
        <taxon>unclassified sequences</taxon>
        <taxon>metagenomes</taxon>
        <taxon>ecological metagenomes</taxon>
    </lineage>
</organism>